<protein>
    <recommendedName>
        <fullName evidence="3">Twin-arginine translocation (Tat)</fullName>
    </recommendedName>
</protein>
<gene>
    <name evidence="1" type="ORF">SAMN05421844_10213</name>
</gene>
<evidence type="ECO:0000313" key="2">
    <source>
        <dbReference type="Proteomes" id="UP000199468"/>
    </source>
</evidence>
<comment type="caution">
    <text evidence="1">The sequence shown here is derived from an EMBL/GenBank/DDBJ whole genome shotgun (WGS) entry which is preliminary data.</text>
</comment>
<organism evidence="1 2">
    <name type="scientific">Bosea robiniae</name>
    <dbReference type="NCBI Taxonomy" id="1036780"/>
    <lineage>
        <taxon>Bacteria</taxon>
        <taxon>Pseudomonadati</taxon>
        <taxon>Pseudomonadota</taxon>
        <taxon>Alphaproteobacteria</taxon>
        <taxon>Hyphomicrobiales</taxon>
        <taxon>Boseaceae</taxon>
        <taxon>Bosea</taxon>
    </lineage>
</organism>
<proteinExistence type="predicted"/>
<name>A0ABY0NMF0_9HYPH</name>
<sequence length="107" mass="12908">MDRRSFLMTLVGGFAAAGMGGIAAAEAAQPKLAPLPDAEPKQGDEAVTAEMKEALDKTDAEFSQYYYYRRPRYYARPRYYVRPRYYRPRYYRPRYYARPRYYRRRYW</sequence>
<accession>A0ABY0NMF0</accession>
<dbReference type="EMBL" id="FNBZ01000002">
    <property type="protein sequence ID" value="SDF78846.1"/>
    <property type="molecule type" value="Genomic_DNA"/>
</dbReference>
<dbReference type="Proteomes" id="UP000199468">
    <property type="component" value="Unassembled WGS sequence"/>
</dbReference>
<evidence type="ECO:0008006" key="3">
    <source>
        <dbReference type="Google" id="ProtNLM"/>
    </source>
</evidence>
<keyword evidence="2" id="KW-1185">Reference proteome</keyword>
<reference evidence="1 2" key="1">
    <citation type="submission" date="2016-10" db="EMBL/GenBank/DDBJ databases">
        <authorList>
            <person name="Varghese N."/>
            <person name="Submissions S."/>
        </authorList>
    </citation>
    <scope>NUCLEOTIDE SEQUENCE [LARGE SCALE GENOMIC DNA]</scope>
    <source>
        <strain evidence="1 2">DSM 26672</strain>
    </source>
</reference>
<evidence type="ECO:0000313" key="1">
    <source>
        <dbReference type="EMBL" id="SDF78846.1"/>
    </source>
</evidence>
<dbReference type="RefSeq" id="WP_210184246.1">
    <property type="nucleotide sequence ID" value="NZ_FNBZ01000002.1"/>
</dbReference>